<sequence>VRRRNDDIDNLTLSNPYEIICSGLNNIKFVNDAMLHLYLKNKFDNRKENQSDPWKECDTLNSDDEKQVQPSCEHDDYLIKLWQKTITLRKKTEQINNNINPEENQGLKSFAYTSNQK</sequence>
<protein>
    <submittedName>
        <fullName evidence="1">11045_t:CDS:1</fullName>
    </submittedName>
</protein>
<dbReference type="Proteomes" id="UP000789366">
    <property type="component" value="Unassembled WGS sequence"/>
</dbReference>
<evidence type="ECO:0000313" key="2">
    <source>
        <dbReference type="Proteomes" id="UP000789366"/>
    </source>
</evidence>
<proteinExistence type="predicted"/>
<comment type="caution">
    <text evidence="1">The sequence shown here is derived from an EMBL/GenBank/DDBJ whole genome shotgun (WGS) entry which is preliminary data.</text>
</comment>
<feature type="non-terminal residue" evidence="1">
    <location>
        <position position="117"/>
    </location>
</feature>
<keyword evidence="2" id="KW-1185">Reference proteome</keyword>
<evidence type="ECO:0000313" key="1">
    <source>
        <dbReference type="EMBL" id="CAG8774348.1"/>
    </source>
</evidence>
<reference evidence="1" key="1">
    <citation type="submission" date="2021-06" db="EMBL/GenBank/DDBJ databases">
        <authorList>
            <person name="Kallberg Y."/>
            <person name="Tangrot J."/>
            <person name="Rosling A."/>
        </authorList>
    </citation>
    <scope>NUCLEOTIDE SEQUENCE</scope>
    <source>
        <strain evidence="1">28 12/20/2015</strain>
    </source>
</reference>
<feature type="non-terminal residue" evidence="1">
    <location>
        <position position="1"/>
    </location>
</feature>
<gene>
    <name evidence="1" type="ORF">SPELUC_LOCUS15979</name>
</gene>
<organism evidence="1 2">
    <name type="scientific">Cetraspora pellucida</name>
    <dbReference type="NCBI Taxonomy" id="1433469"/>
    <lineage>
        <taxon>Eukaryota</taxon>
        <taxon>Fungi</taxon>
        <taxon>Fungi incertae sedis</taxon>
        <taxon>Mucoromycota</taxon>
        <taxon>Glomeromycotina</taxon>
        <taxon>Glomeromycetes</taxon>
        <taxon>Diversisporales</taxon>
        <taxon>Gigasporaceae</taxon>
        <taxon>Cetraspora</taxon>
    </lineage>
</organism>
<dbReference type="EMBL" id="CAJVPW010056062">
    <property type="protein sequence ID" value="CAG8774348.1"/>
    <property type="molecule type" value="Genomic_DNA"/>
</dbReference>
<accession>A0ACA9R2T7</accession>
<name>A0ACA9R2T7_9GLOM</name>